<dbReference type="GO" id="GO:0005886">
    <property type="term" value="C:plasma membrane"/>
    <property type="evidence" value="ECO:0007669"/>
    <property type="project" value="UniProtKB-SubCell"/>
</dbReference>
<evidence type="ECO:0000313" key="8">
    <source>
        <dbReference type="EMBL" id="SDG12010.1"/>
    </source>
</evidence>
<feature type="transmembrane region" description="Helical" evidence="6">
    <location>
        <begin position="377"/>
        <end position="397"/>
    </location>
</feature>
<accession>A0A8G2BJY5</accession>
<feature type="transmembrane region" description="Helical" evidence="6">
    <location>
        <begin position="280"/>
        <end position="298"/>
    </location>
</feature>
<dbReference type="AlphaFoldDB" id="A0A8G2BJY5"/>
<sequence length="405" mass="42984">MRRTNWTGILFGFLLATLAAFQQFKLPPLLPALLAEYAYPKVMAGAFMSIYAVVGLAVSFGLGWALQRIGTVPILLTAFATAIAGNVLALVHPESAMIMLAARGLEGLAFAVFAIAGPVFTNRSAGPSHLPLAIALSAIWIPLGQISANLLVPLGHLAEGEAWGGWRLSWIATGVATVLLAGWMVAIRLRGSADLDLRRPAGTPHAPFSRDERWALALAALIFTLWSTQYFAYMTWLPQFLVEAHGLSEDWATVGYSVPVVILIVVGLLTSIAIRRGLPLAPMFVASIVLQAAVWWTIPYTTTLGPGIVSLVAYGLGIGVTPVCLFALPSTILGSSRAGPGAFAVLMTGRNLGVLIGPILLPQILLVMQVWADVTWVFAALTTLCALGALLLGLGLARMGRYRPD</sequence>
<dbReference type="EMBL" id="FNBW01000010">
    <property type="protein sequence ID" value="SDG12010.1"/>
    <property type="molecule type" value="Genomic_DNA"/>
</dbReference>
<dbReference type="SUPFAM" id="SSF103473">
    <property type="entry name" value="MFS general substrate transporter"/>
    <property type="match status" value="1"/>
</dbReference>
<feature type="transmembrane region" description="Helical" evidence="6">
    <location>
        <begin position="253"/>
        <end position="273"/>
    </location>
</feature>
<dbReference type="PANTHER" id="PTHR43124:SF3">
    <property type="entry name" value="CHLORAMPHENICOL EFFLUX PUMP RV0191"/>
    <property type="match status" value="1"/>
</dbReference>
<evidence type="ECO:0000259" key="7">
    <source>
        <dbReference type="PROSITE" id="PS50850"/>
    </source>
</evidence>
<dbReference type="Proteomes" id="UP000198615">
    <property type="component" value="Unassembled WGS sequence"/>
</dbReference>
<dbReference type="InterPro" id="IPR020846">
    <property type="entry name" value="MFS_dom"/>
</dbReference>
<reference evidence="8 9" key="1">
    <citation type="submission" date="2016-10" db="EMBL/GenBank/DDBJ databases">
        <authorList>
            <person name="Varghese N."/>
            <person name="Submissions S."/>
        </authorList>
    </citation>
    <scope>NUCLEOTIDE SEQUENCE [LARGE SCALE GENOMIC DNA]</scope>
    <source>
        <strain evidence="8 9">DSM 18839</strain>
    </source>
</reference>
<feature type="transmembrane region" description="Helical" evidence="6">
    <location>
        <begin position="132"/>
        <end position="156"/>
    </location>
</feature>
<keyword evidence="2" id="KW-1003">Cell membrane</keyword>
<organism evidence="8 9">
    <name type="scientific">Thalassobaculum litoreum DSM 18839</name>
    <dbReference type="NCBI Taxonomy" id="1123362"/>
    <lineage>
        <taxon>Bacteria</taxon>
        <taxon>Pseudomonadati</taxon>
        <taxon>Pseudomonadota</taxon>
        <taxon>Alphaproteobacteria</taxon>
        <taxon>Rhodospirillales</taxon>
        <taxon>Thalassobaculaceae</taxon>
        <taxon>Thalassobaculum</taxon>
    </lineage>
</organism>
<evidence type="ECO:0000256" key="4">
    <source>
        <dbReference type="ARBA" id="ARBA00022989"/>
    </source>
</evidence>
<feature type="transmembrane region" description="Helical" evidence="6">
    <location>
        <begin position="304"/>
        <end position="328"/>
    </location>
</feature>
<name>A0A8G2BJY5_9PROT</name>
<dbReference type="CDD" id="cd06174">
    <property type="entry name" value="MFS"/>
    <property type="match status" value="1"/>
</dbReference>
<gene>
    <name evidence="8" type="ORF">SAMN05660686_03458</name>
</gene>
<dbReference type="InterPro" id="IPR011701">
    <property type="entry name" value="MFS"/>
</dbReference>
<dbReference type="InterPro" id="IPR050189">
    <property type="entry name" value="MFS_Efflux_Transporters"/>
</dbReference>
<protein>
    <submittedName>
        <fullName evidence="8">Predicted arabinose efflux permease, MFS family</fullName>
    </submittedName>
</protein>
<keyword evidence="3 6" id="KW-0812">Transmembrane</keyword>
<keyword evidence="5 6" id="KW-0472">Membrane</keyword>
<proteinExistence type="predicted"/>
<evidence type="ECO:0000256" key="1">
    <source>
        <dbReference type="ARBA" id="ARBA00004651"/>
    </source>
</evidence>
<evidence type="ECO:0000256" key="5">
    <source>
        <dbReference type="ARBA" id="ARBA00023136"/>
    </source>
</evidence>
<dbReference type="PANTHER" id="PTHR43124">
    <property type="entry name" value="PURINE EFFLUX PUMP PBUE"/>
    <property type="match status" value="1"/>
</dbReference>
<evidence type="ECO:0000256" key="3">
    <source>
        <dbReference type="ARBA" id="ARBA00022692"/>
    </source>
</evidence>
<keyword evidence="9" id="KW-1185">Reference proteome</keyword>
<feature type="domain" description="Major facilitator superfamily (MFS) profile" evidence="7">
    <location>
        <begin position="8"/>
        <end position="400"/>
    </location>
</feature>
<dbReference type="RefSeq" id="WP_175474262.1">
    <property type="nucleotide sequence ID" value="NZ_FNBW01000010.1"/>
</dbReference>
<dbReference type="Gene3D" id="1.20.1250.20">
    <property type="entry name" value="MFS general substrate transporter like domains"/>
    <property type="match status" value="1"/>
</dbReference>
<dbReference type="Pfam" id="PF07690">
    <property type="entry name" value="MFS_1"/>
    <property type="match status" value="1"/>
</dbReference>
<comment type="caution">
    <text evidence="8">The sequence shown here is derived from an EMBL/GenBank/DDBJ whole genome shotgun (WGS) entry which is preliminary data.</text>
</comment>
<evidence type="ECO:0000256" key="2">
    <source>
        <dbReference type="ARBA" id="ARBA00022475"/>
    </source>
</evidence>
<feature type="transmembrane region" description="Helical" evidence="6">
    <location>
        <begin position="72"/>
        <end position="91"/>
    </location>
</feature>
<feature type="transmembrane region" description="Helical" evidence="6">
    <location>
        <begin position="43"/>
        <end position="65"/>
    </location>
</feature>
<feature type="transmembrane region" description="Helical" evidence="6">
    <location>
        <begin position="168"/>
        <end position="189"/>
    </location>
</feature>
<comment type="subcellular location">
    <subcellularLocation>
        <location evidence="1">Cell membrane</location>
        <topology evidence="1">Multi-pass membrane protein</topology>
    </subcellularLocation>
</comment>
<dbReference type="InterPro" id="IPR036259">
    <property type="entry name" value="MFS_trans_sf"/>
</dbReference>
<feature type="transmembrane region" description="Helical" evidence="6">
    <location>
        <begin position="214"/>
        <end position="233"/>
    </location>
</feature>
<feature type="transmembrane region" description="Helical" evidence="6">
    <location>
        <begin position="97"/>
        <end position="120"/>
    </location>
</feature>
<evidence type="ECO:0000313" key="9">
    <source>
        <dbReference type="Proteomes" id="UP000198615"/>
    </source>
</evidence>
<dbReference type="PROSITE" id="PS50850">
    <property type="entry name" value="MFS"/>
    <property type="match status" value="1"/>
</dbReference>
<feature type="transmembrane region" description="Helical" evidence="6">
    <location>
        <begin position="349"/>
        <end position="371"/>
    </location>
</feature>
<keyword evidence="4 6" id="KW-1133">Transmembrane helix</keyword>
<evidence type="ECO:0000256" key="6">
    <source>
        <dbReference type="SAM" id="Phobius"/>
    </source>
</evidence>
<dbReference type="GO" id="GO:0022857">
    <property type="term" value="F:transmembrane transporter activity"/>
    <property type="evidence" value="ECO:0007669"/>
    <property type="project" value="InterPro"/>
</dbReference>